<protein>
    <submittedName>
        <fullName evidence="1">Uncharacterized protein</fullName>
    </submittedName>
</protein>
<gene>
    <name evidence="1" type="ORF">AVDCRST_MAG93-9605</name>
</gene>
<dbReference type="AlphaFoldDB" id="A0A6J4NHX8"/>
<accession>A0A6J4NHX8</accession>
<dbReference type="EMBL" id="CADCTR010003223">
    <property type="protein sequence ID" value="CAA9388589.1"/>
    <property type="molecule type" value="Genomic_DNA"/>
</dbReference>
<sequence>MHNQTIDLLIRDAVQGYFETRSECGENQEVSRWQARLVPQQPVEAAPMLPIHKG</sequence>
<evidence type="ECO:0000313" key="1">
    <source>
        <dbReference type="EMBL" id="CAA9388589.1"/>
    </source>
</evidence>
<reference evidence="1" key="1">
    <citation type="submission" date="2020-02" db="EMBL/GenBank/DDBJ databases">
        <authorList>
            <person name="Meier V. D."/>
        </authorList>
    </citation>
    <scope>NUCLEOTIDE SEQUENCE</scope>
    <source>
        <strain evidence="1">AVDCRST_MAG93</strain>
    </source>
</reference>
<name>A0A6J4NHX8_9CHLR</name>
<feature type="non-terminal residue" evidence="1">
    <location>
        <position position="54"/>
    </location>
</feature>
<proteinExistence type="predicted"/>
<organism evidence="1">
    <name type="scientific">uncultured Chloroflexia bacterium</name>
    <dbReference type="NCBI Taxonomy" id="1672391"/>
    <lineage>
        <taxon>Bacteria</taxon>
        <taxon>Bacillati</taxon>
        <taxon>Chloroflexota</taxon>
        <taxon>Chloroflexia</taxon>
        <taxon>environmental samples</taxon>
    </lineage>
</organism>